<dbReference type="PROSITE" id="PS51186">
    <property type="entry name" value="GNAT"/>
    <property type="match status" value="1"/>
</dbReference>
<evidence type="ECO:0000313" key="3">
    <source>
        <dbReference type="Proteomes" id="UP000215559"/>
    </source>
</evidence>
<sequence>MIRVKKVASKSDLNLFARLGFKVYQDFPNWVPPLTDDLKKTLTPGKNPFWNHAERELFLAEKDGEIAGRIAAIVDRNYNRYHNSSTGFFGFFESIDDYKVAESLFETTVEYCRSKGMSRIFGPANPSLNDEVGFLVDGFNSPPFIKMSYNPEYYIKFVEGYGFTKVKDLYAYIVPVNRPLPDKLKRVMRKLREKPGLVVRLIDLKNLEADLERIKEIYNDAWSDNWDFAPMTSDEIDDLAYQLKPLVRPEICPIVIYKNEPAGMSIALPDYNQVLEKMKGAMFPFGWLRFLTHRSRISQCRLWALGVKRKFHSLGFDSLLYYESFRGARKLGIDRGEVSWILEDNQAIIRPIRLLGGRIYKTYRVYQKTIVG</sequence>
<accession>A0A235BWQ3</accession>
<dbReference type="Gene3D" id="3.40.630.30">
    <property type="match status" value="1"/>
</dbReference>
<dbReference type="InterPro" id="IPR016181">
    <property type="entry name" value="Acyl_CoA_acyltransferase"/>
</dbReference>
<dbReference type="PANTHER" id="PTHR41368">
    <property type="entry name" value="PROTEIN YGHO"/>
    <property type="match status" value="1"/>
</dbReference>
<dbReference type="EMBL" id="NOZP01000042">
    <property type="protein sequence ID" value="OYD16634.1"/>
    <property type="molecule type" value="Genomic_DNA"/>
</dbReference>
<dbReference type="GO" id="GO:0016747">
    <property type="term" value="F:acyltransferase activity, transferring groups other than amino-acyl groups"/>
    <property type="evidence" value="ECO:0007669"/>
    <property type="project" value="InterPro"/>
</dbReference>
<protein>
    <recommendedName>
        <fullName evidence="1">N-acetyltransferase domain-containing protein</fullName>
    </recommendedName>
</protein>
<gene>
    <name evidence="2" type="ORF">CH330_02185</name>
</gene>
<reference evidence="2 3" key="1">
    <citation type="submission" date="2017-07" db="EMBL/GenBank/DDBJ databases">
        <title>Recovery of genomes from metagenomes via a dereplication, aggregation, and scoring strategy.</title>
        <authorList>
            <person name="Sieber C.M."/>
            <person name="Probst A.J."/>
            <person name="Sharrar A."/>
            <person name="Thomas B.C."/>
            <person name="Hess M."/>
            <person name="Tringe S.G."/>
            <person name="Banfield J.F."/>
        </authorList>
    </citation>
    <scope>NUCLEOTIDE SEQUENCE [LARGE SCALE GENOMIC DNA]</scope>
    <source>
        <strain evidence="2">JGI_Cruoil_03_51_56</strain>
    </source>
</reference>
<name>A0A235BWQ3_UNCW3</name>
<dbReference type="Proteomes" id="UP000215559">
    <property type="component" value="Unassembled WGS sequence"/>
</dbReference>
<proteinExistence type="predicted"/>
<comment type="caution">
    <text evidence="2">The sequence shown here is derived from an EMBL/GenBank/DDBJ whole genome shotgun (WGS) entry which is preliminary data.</text>
</comment>
<dbReference type="PANTHER" id="PTHR41368:SF1">
    <property type="entry name" value="PROTEIN YGHO"/>
    <property type="match status" value="1"/>
</dbReference>
<evidence type="ECO:0000313" key="2">
    <source>
        <dbReference type="EMBL" id="OYD16634.1"/>
    </source>
</evidence>
<feature type="domain" description="N-acetyltransferase" evidence="1">
    <location>
        <begin position="202"/>
        <end position="371"/>
    </location>
</feature>
<dbReference type="SUPFAM" id="SSF55729">
    <property type="entry name" value="Acyl-CoA N-acyltransferases (Nat)"/>
    <property type="match status" value="1"/>
</dbReference>
<dbReference type="InterPro" id="IPR039968">
    <property type="entry name" value="BcerS-like"/>
</dbReference>
<dbReference type="InterPro" id="IPR000182">
    <property type="entry name" value="GNAT_dom"/>
</dbReference>
<organism evidence="2 3">
    <name type="scientific">candidate division WOR-3 bacterium JGI_Cruoil_03_51_56</name>
    <dbReference type="NCBI Taxonomy" id="1973747"/>
    <lineage>
        <taxon>Bacteria</taxon>
        <taxon>Bacteria division WOR-3</taxon>
    </lineage>
</organism>
<dbReference type="AlphaFoldDB" id="A0A235BWQ3"/>
<evidence type="ECO:0000259" key="1">
    <source>
        <dbReference type="PROSITE" id="PS51186"/>
    </source>
</evidence>